<evidence type="ECO:0000313" key="4">
    <source>
        <dbReference type="Proteomes" id="UP001142055"/>
    </source>
</evidence>
<name>A0A9Q0M9D6_BLOTA</name>
<dbReference type="GO" id="GO:0004730">
    <property type="term" value="F:pseudouridylate synthase activity"/>
    <property type="evidence" value="ECO:0007669"/>
    <property type="project" value="TreeGrafter"/>
</dbReference>
<dbReference type="Pfam" id="PF00294">
    <property type="entry name" value="PfkB"/>
    <property type="match status" value="1"/>
</dbReference>
<dbReference type="EMBL" id="JAPWDV010000001">
    <property type="protein sequence ID" value="KAJ6221610.1"/>
    <property type="molecule type" value="Genomic_DNA"/>
</dbReference>
<feature type="domain" description="Carbohydrate kinase PfkB" evidence="2">
    <location>
        <begin position="128"/>
        <end position="186"/>
    </location>
</feature>
<comment type="caution">
    <text evidence="3">The sequence shown here is derived from an EMBL/GenBank/DDBJ whole genome shotgun (WGS) entry which is preliminary data.</text>
</comment>
<dbReference type="GO" id="GO:0005737">
    <property type="term" value="C:cytoplasm"/>
    <property type="evidence" value="ECO:0007669"/>
    <property type="project" value="TreeGrafter"/>
</dbReference>
<dbReference type="AlphaFoldDB" id="A0A9Q0M9D6"/>
<keyword evidence="4" id="KW-1185">Reference proteome</keyword>
<dbReference type="Proteomes" id="UP001142055">
    <property type="component" value="Chromosome 1"/>
</dbReference>
<dbReference type="Gene3D" id="3.40.1190.20">
    <property type="match status" value="1"/>
</dbReference>
<gene>
    <name evidence="3" type="ORF">RDWZM_000155</name>
</gene>
<dbReference type="GO" id="GO:0006796">
    <property type="term" value="P:phosphate-containing compound metabolic process"/>
    <property type="evidence" value="ECO:0007669"/>
    <property type="project" value="UniProtKB-ARBA"/>
</dbReference>
<dbReference type="SUPFAM" id="SSF53613">
    <property type="entry name" value="Ribokinase-like"/>
    <property type="match status" value="1"/>
</dbReference>
<protein>
    <recommendedName>
        <fullName evidence="2">Carbohydrate kinase PfkB domain-containing protein</fullName>
    </recommendedName>
</protein>
<evidence type="ECO:0000313" key="3">
    <source>
        <dbReference type="EMBL" id="KAJ6221610.1"/>
    </source>
</evidence>
<dbReference type="GO" id="GO:0046872">
    <property type="term" value="F:metal ion binding"/>
    <property type="evidence" value="ECO:0007669"/>
    <property type="project" value="UniProtKB-KW"/>
</dbReference>
<organism evidence="3 4">
    <name type="scientific">Blomia tropicalis</name>
    <name type="common">Mite</name>
    <dbReference type="NCBI Taxonomy" id="40697"/>
    <lineage>
        <taxon>Eukaryota</taxon>
        <taxon>Metazoa</taxon>
        <taxon>Ecdysozoa</taxon>
        <taxon>Arthropoda</taxon>
        <taxon>Chelicerata</taxon>
        <taxon>Arachnida</taxon>
        <taxon>Acari</taxon>
        <taxon>Acariformes</taxon>
        <taxon>Sarcoptiformes</taxon>
        <taxon>Astigmata</taxon>
        <taxon>Glycyphagoidea</taxon>
        <taxon>Echimyopodidae</taxon>
        <taxon>Blomia</taxon>
    </lineage>
</organism>
<evidence type="ECO:0000259" key="2">
    <source>
        <dbReference type="Pfam" id="PF00294"/>
    </source>
</evidence>
<evidence type="ECO:0000256" key="1">
    <source>
        <dbReference type="ARBA" id="ARBA00022723"/>
    </source>
</evidence>
<dbReference type="GO" id="GO:0016798">
    <property type="term" value="F:hydrolase activity, acting on glycosyl bonds"/>
    <property type="evidence" value="ECO:0007669"/>
    <property type="project" value="TreeGrafter"/>
</dbReference>
<reference evidence="3" key="1">
    <citation type="submission" date="2022-12" db="EMBL/GenBank/DDBJ databases">
        <title>Genome assemblies of Blomia tropicalis.</title>
        <authorList>
            <person name="Cui Y."/>
        </authorList>
    </citation>
    <scope>NUCLEOTIDE SEQUENCE</scope>
    <source>
        <tissue evidence="3">Adult mites</tissue>
    </source>
</reference>
<keyword evidence="1" id="KW-0479">Metal-binding</keyword>
<proteinExistence type="predicted"/>
<sequence length="201" mass="22584">MYDIMIKCDHVWFEPTDPNLAAKFLDIKKPHLESLKFLSPNLFELKRICAKLTGTSAELNDIQHMDRNEIIDSAIYHGKLLMEKIDSIYGVLVTIGQHGIVYISYDSNLDSFIDFGPNSSLFERKSSEIKTVHIDSPKIDNIVNLSGAGDCLVGAIIYGLIQEKTIRQSFEMGLNAARMSIQSIDTVPTNIVQILEQPKLL</sequence>
<dbReference type="InterPro" id="IPR011611">
    <property type="entry name" value="PfkB_dom"/>
</dbReference>
<dbReference type="PANTHER" id="PTHR42909:SF1">
    <property type="entry name" value="CARBOHYDRATE KINASE PFKB DOMAIN-CONTAINING PROTEIN"/>
    <property type="match status" value="1"/>
</dbReference>
<dbReference type="InterPro" id="IPR029056">
    <property type="entry name" value="Ribokinase-like"/>
</dbReference>
<accession>A0A9Q0M9D6</accession>
<dbReference type="PANTHER" id="PTHR42909">
    <property type="entry name" value="ZGC:136858"/>
    <property type="match status" value="1"/>
</dbReference>